<organism evidence="1 2">
    <name type="scientific">Nonomuraea maheshkhaliensis</name>
    <dbReference type="NCBI Taxonomy" id="419590"/>
    <lineage>
        <taxon>Bacteria</taxon>
        <taxon>Bacillati</taxon>
        <taxon>Actinomycetota</taxon>
        <taxon>Actinomycetes</taxon>
        <taxon>Streptosporangiales</taxon>
        <taxon>Streptosporangiaceae</taxon>
        <taxon>Nonomuraea</taxon>
    </lineage>
</organism>
<evidence type="ECO:0000313" key="1">
    <source>
        <dbReference type="EMBL" id="GAA1696343.1"/>
    </source>
</evidence>
<dbReference type="Pfam" id="PF20308">
    <property type="entry name" value="TPR-S"/>
    <property type="match status" value="1"/>
</dbReference>
<evidence type="ECO:0008006" key="3">
    <source>
        <dbReference type="Google" id="ProtNLM"/>
    </source>
</evidence>
<name>A0ABN2I060_9ACTN</name>
<proteinExistence type="predicted"/>
<protein>
    <recommendedName>
        <fullName evidence="3">DUF4071 domain-containing protein</fullName>
    </recommendedName>
</protein>
<dbReference type="Proteomes" id="UP001500064">
    <property type="component" value="Unassembled WGS sequence"/>
</dbReference>
<comment type="caution">
    <text evidence="1">The sequence shown here is derived from an EMBL/GenBank/DDBJ whole genome shotgun (WGS) entry which is preliminary data.</text>
</comment>
<evidence type="ECO:0000313" key="2">
    <source>
        <dbReference type="Proteomes" id="UP001500064"/>
    </source>
</evidence>
<dbReference type="EMBL" id="BAAAMU010000223">
    <property type="protein sequence ID" value="GAA1696343.1"/>
    <property type="molecule type" value="Genomic_DNA"/>
</dbReference>
<sequence>MSNSVAFMVMPFGRKPTGRADDGVPSVVDFDALWERVHEPLLTELGYRAIRADSDLGALVIVQMIQRLALADVVMADVSLPNSNVYYEVGVRHAAQRIGCVLVAATWAEPVFDLEQIRRLGYPLADGDCGEETAAAARDHMRTRLREHLAGSSPVFEALPGYPESSDGAQLAPFTMAVDMLSDFQADVRAIQLTSGRRQRQEKTRALVSRFGAQPVIRESVVLKLLRLIEDNLEWEDVLAYIDTLPDALQRHPPVIERRQLALARTGKAAESAAALELLIERVGPSSERMGLLGGRYKDLMHESAGETSRDYLDQAIAAYERGMALDLNDYYPASNLPRLYRLRGGRGDEERAAEVATIVLAACKAGLEHRPWDEWALPTRLGAAFDKGDVELARDLVSQIRRRGITDKQLKTTIRDLELSLSLQKRRRVRAGLRGVLESFRALGQE</sequence>
<dbReference type="RefSeq" id="WP_346115304.1">
    <property type="nucleotide sequence ID" value="NZ_BAAAMU010000223.1"/>
</dbReference>
<dbReference type="InterPro" id="IPR046880">
    <property type="entry name" value="TPR-S"/>
</dbReference>
<accession>A0ABN2I060</accession>
<keyword evidence="2" id="KW-1185">Reference proteome</keyword>
<gene>
    <name evidence="1" type="ORF">GCM10009733_109740</name>
</gene>
<reference evidence="1 2" key="1">
    <citation type="journal article" date="2019" name="Int. J. Syst. Evol. Microbiol.">
        <title>The Global Catalogue of Microorganisms (GCM) 10K type strain sequencing project: providing services to taxonomists for standard genome sequencing and annotation.</title>
        <authorList>
            <consortium name="The Broad Institute Genomics Platform"/>
            <consortium name="The Broad Institute Genome Sequencing Center for Infectious Disease"/>
            <person name="Wu L."/>
            <person name="Ma J."/>
        </authorList>
    </citation>
    <scope>NUCLEOTIDE SEQUENCE [LARGE SCALE GENOMIC DNA]</scope>
    <source>
        <strain evidence="1 2">JCM 13929</strain>
    </source>
</reference>